<dbReference type="CDD" id="cd01167">
    <property type="entry name" value="bac_FRK"/>
    <property type="match status" value="1"/>
</dbReference>
<dbReference type="InterPro" id="IPR029056">
    <property type="entry name" value="Ribokinase-like"/>
</dbReference>
<evidence type="ECO:0000259" key="4">
    <source>
        <dbReference type="Pfam" id="PF00294"/>
    </source>
</evidence>
<protein>
    <submittedName>
        <fullName evidence="5">Fructokinase</fullName>
    </submittedName>
</protein>
<dbReference type="EMBL" id="FQXQ01000003">
    <property type="protein sequence ID" value="SHH69958.1"/>
    <property type="molecule type" value="Genomic_DNA"/>
</dbReference>
<comment type="similarity">
    <text evidence="1">Belongs to the carbohydrate kinase PfkB family.</text>
</comment>
<evidence type="ECO:0000313" key="5">
    <source>
        <dbReference type="EMBL" id="SHH69958.1"/>
    </source>
</evidence>
<evidence type="ECO:0000313" key="6">
    <source>
        <dbReference type="Proteomes" id="UP000184109"/>
    </source>
</evidence>
<accession>A0A1M5V496</accession>
<proteinExistence type="inferred from homology"/>
<dbReference type="PANTHER" id="PTHR43085">
    <property type="entry name" value="HEXOKINASE FAMILY MEMBER"/>
    <property type="match status" value="1"/>
</dbReference>
<gene>
    <name evidence="5" type="ORF">SAMN05444281_1489</name>
</gene>
<dbReference type="GO" id="GO:0016301">
    <property type="term" value="F:kinase activity"/>
    <property type="evidence" value="ECO:0007669"/>
    <property type="project" value="UniProtKB-KW"/>
</dbReference>
<keyword evidence="6" id="KW-1185">Reference proteome</keyword>
<dbReference type="STRING" id="1195760.SAMN05444281_1489"/>
<dbReference type="Pfam" id="PF00294">
    <property type="entry name" value="PfkB"/>
    <property type="match status" value="1"/>
</dbReference>
<dbReference type="InterPro" id="IPR050306">
    <property type="entry name" value="PfkB_Carbo_kinase"/>
</dbReference>
<dbReference type="InterPro" id="IPR011611">
    <property type="entry name" value="PfkB_dom"/>
</dbReference>
<dbReference type="Proteomes" id="UP000184109">
    <property type="component" value="Unassembled WGS sequence"/>
</dbReference>
<evidence type="ECO:0000256" key="2">
    <source>
        <dbReference type="ARBA" id="ARBA00022679"/>
    </source>
</evidence>
<dbReference type="AlphaFoldDB" id="A0A1M5V496"/>
<organism evidence="5 6">
    <name type="scientific">Wenyingzhuangia marina</name>
    <dbReference type="NCBI Taxonomy" id="1195760"/>
    <lineage>
        <taxon>Bacteria</taxon>
        <taxon>Pseudomonadati</taxon>
        <taxon>Bacteroidota</taxon>
        <taxon>Flavobacteriia</taxon>
        <taxon>Flavobacteriales</taxon>
        <taxon>Flavobacteriaceae</taxon>
        <taxon>Wenyingzhuangia</taxon>
    </lineage>
</organism>
<keyword evidence="2" id="KW-0808">Transferase</keyword>
<evidence type="ECO:0000256" key="3">
    <source>
        <dbReference type="ARBA" id="ARBA00022777"/>
    </source>
</evidence>
<dbReference type="PANTHER" id="PTHR43085:SF57">
    <property type="entry name" value="CARBOHYDRATE KINASE PFKB DOMAIN-CONTAINING PROTEIN"/>
    <property type="match status" value="1"/>
</dbReference>
<dbReference type="SUPFAM" id="SSF53613">
    <property type="entry name" value="Ribokinase-like"/>
    <property type="match status" value="1"/>
</dbReference>
<evidence type="ECO:0000256" key="1">
    <source>
        <dbReference type="ARBA" id="ARBA00010688"/>
    </source>
</evidence>
<feature type="domain" description="Carbohydrate kinase PfkB" evidence="4">
    <location>
        <begin position="9"/>
        <end position="286"/>
    </location>
</feature>
<dbReference type="RefSeq" id="WP_308691427.1">
    <property type="nucleotide sequence ID" value="NZ_BMEN01000003.1"/>
</dbReference>
<reference evidence="6" key="1">
    <citation type="submission" date="2016-11" db="EMBL/GenBank/DDBJ databases">
        <authorList>
            <person name="Varghese N."/>
            <person name="Submissions S."/>
        </authorList>
    </citation>
    <scope>NUCLEOTIDE SEQUENCE [LARGE SCALE GENOMIC DNA]</scope>
    <source>
        <strain evidence="6">DSM 100572</strain>
    </source>
</reference>
<keyword evidence="3 5" id="KW-0418">Kinase</keyword>
<sequence>MMFNNKNLKFVSYGEILFDVFKNTKKIGGAPLNLASRISSFGFTVSMISAVGNDEDGQILLNYLHKNGINTNGVITNNYPTGLVNVKLDEHKSATYIIKHPSAWDKMEYDETLNNIVKTSDVFLFGSLACRDEVSRNTLYHLLKNKQPYKVFDVNLRAPHYQMETLETLMNHADFIKFNDEELLEISAELESNFTTIEDNIKFISKHTNTHSLCVTKGKDGAVLLWNGKLYNNTGFPITVADTVGAGDSFLASLISQLLSNGKPQHAIDFACAVGSIVASNEGANPIIREEEINQYLDTLN</sequence>
<dbReference type="Gene3D" id="3.40.1190.20">
    <property type="match status" value="1"/>
</dbReference>
<name>A0A1M5V496_9FLAO</name>